<name>A0A8R2R805_BOMMO</name>
<dbReference type="Gene3D" id="3.40.50.12100">
    <property type="entry name" value="Stimulator of interferon genes protein"/>
    <property type="match status" value="1"/>
</dbReference>
<dbReference type="PANTHER" id="PTHR34339">
    <property type="entry name" value="STIMULATOR OF INTERFERON GENES PROTEIN"/>
    <property type="match status" value="1"/>
</dbReference>
<accession>A0A8R2R805</accession>
<dbReference type="Proteomes" id="UP000005204">
    <property type="component" value="Unassembled WGS sequence"/>
</dbReference>
<dbReference type="GO" id="GO:0000045">
    <property type="term" value="P:autophagosome assembly"/>
    <property type="evidence" value="ECO:0007669"/>
    <property type="project" value="TreeGrafter"/>
</dbReference>
<dbReference type="PANTHER" id="PTHR34339:SF1">
    <property type="entry name" value="STIMULATOR OF INTERFERON GENES PROTEIN"/>
    <property type="match status" value="1"/>
</dbReference>
<evidence type="ECO:0000259" key="2">
    <source>
        <dbReference type="Pfam" id="PF15009"/>
    </source>
</evidence>
<dbReference type="GO" id="GO:0061709">
    <property type="term" value="P:reticulophagy"/>
    <property type="evidence" value="ECO:0007669"/>
    <property type="project" value="TreeGrafter"/>
</dbReference>
<dbReference type="GO" id="GO:0140896">
    <property type="term" value="P:cGAS/STING signaling pathway"/>
    <property type="evidence" value="ECO:0000315"/>
    <property type="project" value="FlyBase"/>
</dbReference>
<keyword evidence="1" id="KW-0732">Signal</keyword>
<dbReference type="AlphaFoldDB" id="A0A8R2R805"/>
<organism evidence="3 4">
    <name type="scientific">Bombyx mori</name>
    <name type="common">Silk moth</name>
    <dbReference type="NCBI Taxonomy" id="7091"/>
    <lineage>
        <taxon>Eukaryota</taxon>
        <taxon>Metazoa</taxon>
        <taxon>Ecdysozoa</taxon>
        <taxon>Arthropoda</taxon>
        <taxon>Hexapoda</taxon>
        <taxon>Insecta</taxon>
        <taxon>Pterygota</taxon>
        <taxon>Neoptera</taxon>
        <taxon>Endopterygota</taxon>
        <taxon>Lepidoptera</taxon>
        <taxon>Glossata</taxon>
        <taxon>Ditrysia</taxon>
        <taxon>Bombycoidea</taxon>
        <taxon>Bombycidae</taxon>
        <taxon>Bombycinae</taxon>
        <taxon>Bombyx</taxon>
    </lineage>
</organism>
<dbReference type="GO" id="GO:0061507">
    <property type="term" value="F:2',3'-cyclic GMP-AMP binding"/>
    <property type="evidence" value="ECO:0007669"/>
    <property type="project" value="TreeGrafter"/>
</dbReference>
<dbReference type="GO" id="GO:0045087">
    <property type="term" value="P:innate immune response"/>
    <property type="evidence" value="ECO:0007669"/>
    <property type="project" value="TreeGrafter"/>
</dbReference>
<reference evidence="4" key="1">
    <citation type="journal article" date="2008" name="Insect Biochem. Mol. Biol.">
        <title>The genome of a lepidopteran model insect, the silkworm Bombyx mori.</title>
        <authorList>
            <consortium name="International Silkworm Genome Consortium"/>
        </authorList>
    </citation>
    <scope>NUCLEOTIDE SEQUENCE [LARGE SCALE GENOMIC DNA]</scope>
    <source>
        <strain evidence="4">p50T</strain>
    </source>
</reference>
<dbReference type="InterPro" id="IPR038623">
    <property type="entry name" value="STING_C_sf"/>
</dbReference>
<evidence type="ECO:0000313" key="3">
    <source>
        <dbReference type="EnsemblMetazoa" id="XP_037875585.1"/>
    </source>
</evidence>
<evidence type="ECO:0000256" key="1">
    <source>
        <dbReference type="SAM" id="SignalP"/>
    </source>
</evidence>
<dbReference type="Pfam" id="PF15009">
    <property type="entry name" value="STING_LBD"/>
    <property type="match status" value="1"/>
</dbReference>
<feature type="signal peptide" evidence="1">
    <location>
        <begin position="1"/>
        <end position="23"/>
    </location>
</feature>
<dbReference type="EnsemblMetazoa" id="XM_038019657.1">
    <property type="protein sequence ID" value="XP_037875585.1"/>
    <property type="gene ID" value="LOC101740268"/>
</dbReference>
<protein>
    <recommendedName>
        <fullName evidence="2">STING ligand-binding domain-containing protein</fullName>
    </recommendedName>
</protein>
<dbReference type="GO" id="GO:0005776">
    <property type="term" value="C:autophagosome"/>
    <property type="evidence" value="ECO:0007669"/>
    <property type="project" value="TreeGrafter"/>
</dbReference>
<sequence length="344" mass="39619">MAGLNETHITLLRVLFVLGITIGSQNIDMNQDWLANIGSQNIDMNQDWLANIARYIVYFILVRVSRPAAVMAYDALHNNAVLDFSRLVEKQRNTIVLFVVSSLVLYYSKLKLFGEDFVSLFVAYLLLHRDENNRKPSTVTYGVGMACSYFEGYLNHVIPSDGYRFVGFQENISNYENYHSIVFPVRRLFVVITKSLFCPPDLKFFNRENRPDLPSLDACESLPRITKDVAGVKNREYKNSAYMIRRPDGPPVYLAVECATPIHTLYNVVKNRQLYSEIDNIDKKEVIDDFTRTLTNVIDKSEDCRGKCELVYFDTDSDKCLAEVLLDKIRAIEPNFENISRERD</sequence>
<feature type="chain" id="PRO_5035934303" description="STING ligand-binding domain-containing protein" evidence="1">
    <location>
        <begin position="24"/>
        <end position="344"/>
    </location>
</feature>
<dbReference type="InterPro" id="IPR055432">
    <property type="entry name" value="STING_LBD"/>
</dbReference>
<evidence type="ECO:0000313" key="4">
    <source>
        <dbReference type="Proteomes" id="UP000005204"/>
    </source>
</evidence>
<dbReference type="GO" id="GO:0035438">
    <property type="term" value="F:cyclic-di-GMP binding"/>
    <property type="evidence" value="ECO:0007669"/>
    <property type="project" value="TreeGrafter"/>
</dbReference>
<dbReference type="GO" id="GO:0016239">
    <property type="term" value="P:positive regulation of macroautophagy"/>
    <property type="evidence" value="ECO:0007669"/>
    <property type="project" value="TreeGrafter"/>
</dbReference>
<dbReference type="GO" id="GO:0032481">
    <property type="term" value="P:positive regulation of type I interferon production"/>
    <property type="evidence" value="ECO:0007669"/>
    <property type="project" value="InterPro"/>
</dbReference>
<gene>
    <name evidence="3" type="primary">101740268</name>
</gene>
<proteinExistence type="predicted"/>
<dbReference type="InterPro" id="IPR029158">
    <property type="entry name" value="STING"/>
</dbReference>
<feature type="domain" description="STING ligand-binding" evidence="2">
    <location>
        <begin position="141"/>
        <end position="331"/>
    </location>
</feature>
<reference evidence="3" key="2">
    <citation type="submission" date="2022-06" db="UniProtKB">
        <authorList>
            <consortium name="EnsemblMetazoa"/>
        </authorList>
    </citation>
    <scope>IDENTIFICATION</scope>
    <source>
        <strain evidence="3">p50T (Dazao)</strain>
    </source>
</reference>
<dbReference type="GO" id="GO:0005789">
    <property type="term" value="C:endoplasmic reticulum membrane"/>
    <property type="evidence" value="ECO:0007669"/>
    <property type="project" value="TreeGrafter"/>
</dbReference>
<keyword evidence="4" id="KW-1185">Reference proteome</keyword>